<dbReference type="SMART" id="SM00382">
    <property type="entry name" value="AAA"/>
    <property type="match status" value="1"/>
</dbReference>
<protein>
    <recommendedName>
        <fullName evidence="5">AAA+ ATPase domain-containing protein</fullName>
    </recommendedName>
</protein>
<evidence type="ECO:0000256" key="2">
    <source>
        <dbReference type="ARBA" id="ARBA00022840"/>
    </source>
</evidence>
<dbReference type="InterPro" id="IPR011990">
    <property type="entry name" value="TPR-like_helical_dom_sf"/>
</dbReference>
<sequence>MVLGMTPALIGRDHPAGVLRAEIGRATDSHGGLVLIAGEAGIGKTTLVTAAAQEARQRGALVLGGSCWEGSAPGYWPWVQVVRGMRRGLGEAAWAKAERAAGGRLAVLLGEAAGDDEAKDAFSVYDAVTTALVTISQDRPVVVVVDDLHWADTASVKLLEFAAQHAWFERLLLIGTYRDVEVEAPGHPLQQLILPLVARATTAVTLTGLDRDDVGALLALTTGREPEPALVDEVHSRTGGNPFFVEQTARLWHGGSPVSAIAPGVREAVRRRLSMLPKPVGDLLVAASVLGREFHRQVLAAATSAPVPHVDRLLDRAVSARLVVTRKGGRFAFAHDLVRETLYDSLEEAEAARLHGAVVRGLDSAPALGDKIFPADLARHAHLAGDTVERDHRIDLLLAAARDASSRLAAEEAVGHYRRALEVAETAGEGDPRRAVLIALDLAGELRHHGLEDEARRYFDRAVTPARELGDPELLTRVALTVHQMHDIPGQGPHAAELLDEAYRALFGEGERDSGADLPPARGAERERMAQDLAVRATDLARRDDDDEALAFSLWARHDTIWGLGTSEERLALTTEMSAVARRTRNLDMEVHAAAMRWVTLLELGDPLFLSQLRTYAVLAERAGKRRYELGKAVDLGIIAALSGDFEQAEKWYADTVEVADGHGPYEYLATHLLWALHMIRGRYDKADAVSRGLDGAGYPLPVLLDGIAAIECGDTERALRRLRELEDRPEAVSRIFAPLLFRLRAHTAAATGDPQLIAEARDALGAHSGRWLVALYGCDISGPVDLWLGMLDAAEGRWDMAVAAFTSARDSADRLKARPWSLRAGLGLADALRARGGAGDAAAEARLRAETSRAAKAMGLEHLEGRRPGVTGGGNRETAAGPDAGTPTRPATGADGPRPGTSGTEFRRDGAVWSLAFDGRAVHVPDAKGLRDLHTLLSHPGTDFPAVRLLAPDGGETAVAARAMGGDPVLDERAKAEYRRRLDQLDREIDRAGERGDDARAAAYDRERQALLDELRTAAGLGGRTRRLGDEAERARKTVTARIRDTLRKLDALHPELAAHLRKSVTTGSTCAYRPELADDTGTGESGALSADLDWRL</sequence>
<feature type="domain" description="AAA+ ATPase" evidence="5">
    <location>
        <begin position="30"/>
        <end position="329"/>
    </location>
</feature>
<dbReference type="EMBL" id="BMMV01000003">
    <property type="protein sequence ID" value="GGJ80699.1"/>
    <property type="molecule type" value="Genomic_DNA"/>
</dbReference>
<keyword evidence="7" id="KW-1185">Reference proteome</keyword>
<keyword evidence="2" id="KW-0067">ATP-binding</keyword>
<evidence type="ECO:0000313" key="6">
    <source>
        <dbReference type="EMBL" id="GGJ80699.1"/>
    </source>
</evidence>
<keyword evidence="3" id="KW-0175">Coiled coil</keyword>
<evidence type="ECO:0000256" key="1">
    <source>
        <dbReference type="ARBA" id="ARBA00022741"/>
    </source>
</evidence>
<organism evidence="6 7">
    <name type="scientific">Streptomyces camponoticapitis</name>
    <dbReference type="NCBI Taxonomy" id="1616125"/>
    <lineage>
        <taxon>Bacteria</taxon>
        <taxon>Bacillati</taxon>
        <taxon>Actinomycetota</taxon>
        <taxon>Actinomycetes</taxon>
        <taxon>Kitasatosporales</taxon>
        <taxon>Streptomycetaceae</taxon>
        <taxon>Streptomyces</taxon>
    </lineage>
</organism>
<dbReference type="PANTHER" id="PTHR16305:SF35">
    <property type="entry name" value="TRANSCRIPTIONAL ACTIVATOR DOMAIN"/>
    <property type="match status" value="1"/>
</dbReference>
<reference evidence="7" key="1">
    <citation type="journal article" date="2019" name="Int. J. Syst. Evol. Microbiol.">
        <title>The Global Catalogue of Microorganisms (GCM) 10K type strain sequencing project: providing services to taxonomists for standard genome sequencing and annotation.</title>
        <authorList>
            <consortium name="The Broad Institute Genomics Platform"/>
            <consortium name="The Broad Institute Genome Sequencing Center for Infectious Disease"/>
            <person name="Wu L."/>
            <person name="Ma J."/>
        </authorList>
    </citation>
    <scope>NUCLEOTIDE SEQUENCE [LARGE SCALE GENOMIC DNA]</scope>
    <source>
        <strain evidence="7">CGMCC 4.7275</strain>
    </source>
</reference>
<comment type="caution">
    <text evidence="6">The sequence shown here is derived from an EMBL/GenBank/DDBJ whole genome shotgun (WGS) entry which is preliminary data.</text>
</comment>
<dbReference type="Proteomes" id="UP000660265">
    <property type="component" value="Unassembled WGS sequence"/>
</dbReference>
<dbReference type="PANTHER" id="PTHR16305">
    <property type="entry name" value="TESTICULAR SOLUBLE ADENYLYL CYCLASE"/>
    <property type="match status" value="1"/>
</dbReference>
<dbReference type="InterPro" id="IPR041664">
    <property type="entry name" value="AAA_16"/>
</dbReference>
<evidence type="ECO:0000256" key="3">
    <source>
        <dbReference type="SAM" id="Coils"/>
    </source>
</evidence>
<proteinExistence type="predicted"/>
<dbReference type="SUPFAM" id="SSF52540">
    <property type="entry name" value="P-loop containing nucleoside triphosphate hydrolases"/>
    <property type="match status" value="1"/>
</dbReference>
<dbReference type="InterPro" id="IPR027417">
    <property type="entry name" value="P-loop_NTPase"/>
</dbReference>
<evidence type="ECO:0000256" key="4">
    <source>
        <dbReference type="SAM" id="MobiDB-lite"/>
    </source>
</evidence>
<feature type="coiled-coil region" evidence="3">
    <location>
        <begin position="976"/>
        <end position="1003"/>
    </location>
</feature>
<evidence type="ECO:0000313" key="7">
    <source>
        <dbReference type="Proteomes" id="UP000660265"/>
    </source>
</evidence>
<dbReference type="InterPro" id="IPR003593">
    <property type="entry name" value="AAA+_ATPase"/>
</dbReference>
<gene>
    <name evidence="6" type="ORF">GCM10011583_10260</name>
</gene>
<feature type="compositionally biased region" description="Basic and acidic residues" evidence="4">
    <location>
        <begin position="858"/>
        <end position="868"/>
    </location>
</feature>
<keyword evidence="1" id="KW-0547">Nucleotide-binding</keyword>
<evidence type="ECO:0000259" key="5">
    <source>
        <dbReference type="SMART" id="SM00382"/>
    </source>
</evidence>
<dbReference type="Gene3D" id="1.25.40.10">
    <property type="entry name" value="Tetratricopeptide repeat domain"/>
    <property type="match status" value="1"/>
</dbReference>
<feature type="region of interest" description="Disordered" evidence="4">
    <location>
        <begin position="858"/>
        <end position="907"/>
    </location>
</feature>
<name>A0ABQ2E1S8_9ACTN</name>
<accession>A0ABQ2E1S8</accession>
<dbReference type="Pfam" id="PF13191">
    <property type="entry name" value="AAA_16"/>
    <property type="match status" value="1"/>
</dbReference>